<organism evidence="1 2">
    <name type="scientific">Eumeta variegata</name>
    <name type="common">Bagworm moth</name>
    <name type="synonym">Eumeta japonica</name>
    <dbReference type="NCBI Taxonomy" id="151549"/>
    <lineage>
        <taxon>Eukaryota</taxon>
        <taxon>Metazoa</taxon>
        <taxon>Ecdysozoa</taxon>
        <taxon>Arthropoda</taxon>
        <taxon>Hexapoda</taxon>
        <taxon>Insecta</taxon>
        <taxon>Pterygota</taxon>
        <taxon>Neoptera</taxon>
        <taxon>Endopterygota</taxon>
        <taxon>Lepidoptera</taxon>
        <taxon>Glossata</taxon>
        <taxon>Ditrysia</taxon>
        <taxon>Tineoidea</taxon>
        <taxon>Psychidae</taxon>
        <taxon>Oiketicinae</taxon>
        <taxon>Eumeta</taxon>
    </lineage>
</organism>
<gene>
    <name evidence="1" type="ORF">EVAR_23389_1</name>
</gene>
<name>A0A4C1VVF4_EUMVA</name>
<proteinExistence type="predicted"/>
<reference evidence="1 2" key="1">
    <citation type="journal article" date="2019" name="Commun. Biol.">
        <title>The bagworm genome reveals a unique fibroin gene that provides high tensile strength.</title>
        <authorList>
            <person name="Kono N."/>
            <person name="Nakamura H."/>
            <person name="Ohtoshi R."/>
            <person name="Tomita M."/>
            <person name="Numata K."/>
            <person name="Arakawa K."/>
        </authorList>
    </citation>
    <scope>NUCLEOTIDE SEQUENCE [LARGE SCALE GENOMIC DNA]</scope>
</reference>
<dbReference type="Proteomes" id="UP000299102">
    <property type="component" value="Unassembled WGS sequence"/>
</dbReference>
<evidence type="ECO:0000313" key="2">
    <source>
        <dbReference type="Proteomes" id="UP000299102"/>
    </source>
</evidence>
<comment type="caution">
    <text evidence="1">The sequence shown here is derived from an EMBL/GenBank/DDBJ whole genome shotgun (WGS) entry which is preliminary data.</text>
</comment>
<sequence>MCKSSFTRFEALVEYPNDVHGVLKNGNTDSLLPFRLSENRLSRHGCEEGTPYSHVSRNHRVDTVIWCNVCGKKISWYTLRRRVTSYHEATFKYRFCDLILGNGPRKVSLEFKKHRERICECQREFGKKISEKRSCVREKQARRSREASLRILFEGLREPLPFEKTPVDAFEGEKVQMLLCDAGFSTVAHCNSILWFAKPLEISNAGMS</sequence>
<protein>
    <submittedName>
        <fullName evidence="1">Uncharacterized protein</fullName>
    </submittedName>
</protein>
<keyword evidence="2" id="KW-1185">Reference proteome</keyword>
<dbReference type="EMBL" id="BGZK01000423">
    <property type="protein sequence ID" value="GBP42751.1"/>
    <property type="molecule type" value="Genomic_DNA"/>
</dbReference>
<dbReference type="AlphaFoldDB" id="A0A4C1VVF4"/>
<evidence type="ECO:0000313" key="1">
    <source>
        <dbReference type="EMBL" id="GBP42751.1"/>
    </source>
</evidence>
<accession>A0A4C1VVF4</accession>